<evidence type="ECO:0000256" key="6">
    <source>
        <dbReference type="ARBA" id="ARBA00022806"/>
    </source>
</evidence>
<dbReference type="InterPro" id="IPR014001">
    <property type="entry name" value="Helicase_ATP-bd"/>
</dbReference>
<evidence type="ECO:0000256" key="9">
    <source>
        <dbReference type="ARBA" id="ARBA00023125"/>
    </source>
</evidence>
<evidence type="ECO:0000256" key="8">
    <source>
        <dbReference type="ARBA" id="ARBA00022840"/>
    </source>
</evidence>
<keyword evidence="4 12" id="KW-0547">Nucleotide-binding</keyword>
<organism evidence="14 15">
    <name type="scientific">Zavarzinia aquatilis</name>
    <dbReference type="NCBI Taxonomy" id="2211142"/>
    <lineage>
        <taxon>Bacteria</taxon>
        <taxon>Pseudomonadati</taxon>
        <taxon>Pseudomonadota</taxon>
        <taxon>Alphaproteobacteria</taxon>
        <taxon>Rhodospirillales</taxon>
        <taxon>Zavarziniaceae</taxon>
        <taxon>Zavarzinia</taxon>
    </lineage>
</organism>
<accession>A0A317EDR1</accession>
<feature type="binding site" evidence="12">
    <location>
        <position position="441"/>
    </location>
    <ligand>
        <name>Zn(2+)</name>
        <dbReference type="ChEBI" id="CHEBI:29105"/>
        <label>2</label>
    </ligand>
</feature>
<dbReference type="RefSeq" id="WP_109904932.1">
    <property type="nucleotide sequence ID" value="NZ_QGLE01000004.1"/>
</dbReference>
<keyword evidence="9 12" id="KW-0238">DNA-binding</keyword>
<comment type="cofactor">
    <cofactor evidence="12">
        <name>Zn(2+)</name>
        <dbReference type="ChEBI" id="CHEBI:29105"/>
    </cofactor>
    <text evidence="12">Binds 2 zinc ions per subunit.</text>
</comment>
<keyword evidence="8 12" id="KW-0067">ATP-binding</keyword>
<dbReference type="EC" id="5.6.2.4" evidence="12"/>
<dbReference type="PROSITE" id="PS51192">
    <property type="entry name" value="HELICASE_ATP_BIND_1"/>
    <property type="match status" value="1"/>
</dbReference>
<dbReference type="InterPro" id="IPR040498">
    <property type="entry name" value="PriA_CRR"/>
</dbReference>
<dbReference type="Proteomes" id="UP000245461">
    <property type="component" value="Unassembled WGS sequence"/>
</dbReference>
<dbReference type="EMBL" id="QGLE01000004">
    <property type="protein sequence ID" value="PWR24270.1"/>
    <property type="molecule type" value="Genomic_DNA"/>
</dbReference>
<feature type="binding site" evidence="12">
    <location>
        <position position="472"/>
    </location>
    <ligand>
        <name>Zn(2+)</name>
        <dbReference type="ChEBI" id="CHEBI:29105"/>
        <label>1</label>
    </ligand>
</feature>
<evidence type="ECO:0000256" key="4">
    <source>
        <dbReference type="ARBA" id="ARBA00022741"/>
    </source>
</evidence>
<reference evidence="14 15" key="1">
    <citation type="submission" date="2018-05" db="EMBL/GenBank/DDBJ databases">
        <title>Zavarzinia sp. HR-AS.</title>
        <authorList>
            <person name="Lee Y."/>
            <person name="Jeon C.O."/>
        </authorList>
    </citation>
    <scope>NUCLEOTIDE SEQUENCE [LARGE SCALE GENOMIC DNA]</scope>
    <source>
        <strain evidence="14 15">HR-AS</strain>
    </source>
</reference>
<name>A0A317EDR1_9PROT</name>
<dbReference type="GO" id="GO:0006302">
    <property type="term" value="P:double-strand break repair"/>
    <property type="evidence" value="ECO:0007669"/>
    <property type="project" value="InterPro"/>
</dbReference>
<keyword evidence="6 12" id="KW-0347">Helicase</keyword>
<evidence type="ECO:0000313" key="14">
    <source>
        <dbReference type="EMBL" id="PWR24270.1"/>
    </source>
</evidence>
<evidence type="ECO:0000256" key="2">
    <source>
        <dbReference type="ARBA" id="ARBA00022705"/>
    </source>
</evidence>
<dbReference type="GO" id="GO:0016887">
    <property type="term" value="F:ATP hydrolysis activity"/>
    <property type="evidence" value="ECO:0007669"/>
    <property type="project" value="RHEA"/>
</dbReference>
<keyword evidence="7 12" id="KW-0862">Zinc</keyword>
<keyword evidence="5 12" id="KW-0378">Hydrolase</keyword>
<dbReference type="NCBIfam" id="NF004070">
    <property type="entry name" value="PRK05580.2-2"/>
    <property type="match status" value="1"/>
</dbReference>
<proteinExistence type="inferred from homology"/>
<protein>
    <recommendedName>
        <fullName evidence="12">Replication restart protein PriA</fullName>
    </recommendedName>
    <alternativeName>
        <fullName evidence="12">ATP-dependent DNA helicase PriA</fullName>
        <ecNumber evidence="12">5.6.2.4</ecNumber>
    </alternativeName>
    <alternativeName>
        <fullName evidence="12">DNA 3'-5' helicase PriA</fullName>
    </alternativeName>
</protein>
<dbReference type="OrthoDB" id="9759544at2"/>
<keyword evidence="2 12" id="KW-0235">DNA replication</keyword>
<dbReference type="Gene3D" id="3.40.50.300">
    <property type="entry name" value="P-loop containing nucleotide triphosphate hydrolases"/>
    <property type="match status" value="2"/>
</dbReference>
<evidence type="ECO:0000256" key="10">
    <source>
        <dbReference type="ARBA" id="ARBA00023235"/>
    </source>
</evidence>
<evidence type="ECO:0000256" key="11">
    <source>
        <dbReference type="ARBA" id="ARBA00048988"/>
    </source>
</evidence>
<dbReference type="CDD" id="cd17929">
    <property type="entry name" value="DEXHc_priA"/>
    <property type="match status" value="1"/>
</dbReference>
<feature type="binding site" evidence="12">
    <location>
        <position position="429"/>
    </location>
    <ligand>
        <name>Zn(2+)</name>
        <dbReference type="ChEBI" id="CHEBI:29105"/>
        <label>1</label>
    </ligand>
</feature>
<dbReference type="Pfam" id="PF17764">
    <property type="entry name" value="PriA_3primeBD"/>
    <property type="match status" value="1"/>
</dbReference>
<feature type="binding site" evidence="12">
    <location>
        <position position="459"/>
    </location>
    <ligand>
        <name>Zn(2+)</name>
        <dbReference type="ChEBI" id="CHEBI:29105"/>
        <label>2</label>
    </ligand>
</feature>
<dbReference type="GO" id="GO:0043138">
    <property type="term" value="F:3'-5' DNA helicase activity"/>
    <property type="evidence" value="ECO:0007669"/>
    <property type="project" value="UniProtKB-EC"/>
</dbReference>
<feature type="binding site" evidence="12">
    <location>
        <position position="438"/>
    </location>
    <ligand>
        <name>Zn(2+)</name>
        <dbReference type="ChEBI" id="CHEBI:29105"/>
        <label>2</label>
    </ligand>
</feature>
<dbReference type="GO" id="GO:1990077">
    <property type="term" value="C:primosome complex"/>
    <property type="evidence" value="ECO:0007669"/>
    <property type="project" value="UniProtKB-UniRule"/>
</dbReference>
<dbReference type="SUPFAM" id="SSF52540">
    <property type="entry name" value="P-loop containing nucleoside triphosphate hydrolases"/>
    <property type="match status" value="2"/>
</dbReference>
<evidence type="ECO:0000256" key="3">
    <source>
        <dbReference type="ARBA" id="ARBA00022723"/>
    </source>
</evidence>
<dbReference type="GO" id="GO:0006270">
    <property type="term" value="P:DNA replication initiation"/>
    <property type="evidence" value="ECO:0007669"/>
    <property type="project" value="TreeGrafter"/>
</dbReference>
<dbReference type="Pfam" id="PF18319">
    <property type="entry name" value="Zn_ribbon_PriA"/>
    <property type="match status" value="1"/>
</dbReference>
<sequence length="721" mass="77108">MSGPTRIAVLVALPFAGPLDYACAEVLPPGTFVEVPLGPRRVTGVVWDGAPEGLVPAARLRAVAAVLDWPPMRAPCRRFLDWMAAYTMSPPGMVLRHFINAANNDKPAPLTGYRLAGRAPERLTPARRLVLDHLAAEGPQAAAAILAATGVSAGVLRGLVEAGALLPVDLDAVEAAPRPEPDFALPALSPDQSVAADEMAAAVAGSSYKAFLLDGVTGSGKTETYMEAIAAALRLGRQIVVLLPEIALTAGVIERFAARFGAPPAVWHSDLTAKARRRVWRGVADGAVSLVVGARSALFLPFRALGLIVVDEEHDQGFKQDEGVAYHGRDMAVVRASIEGCPVVLASATPSLETLANVEAGRYGHLVLRERHGGASLPDVSILDMRLNPPERGNFLSPVLTRAMAETLARGEQTLLFLNRRGYAPLTLCRHCGHRIECPNCSAWLVEHRNRRQLECHHCGHVVPKPQACPECGEEDSLVACGPGVERIDEEVANVLPQARRLILASDTLGGPLALAAAFDAISNREVDVVIGTQIVAKGHHFPFLTLVGVVDADLGLDGGDLRAGERIFQLTTQVVGRAGRGERPGRALIQSFDPDAGVIRAIARSDRDGFVAAEQAARKRHGLPPYGRLVALILSGPDQAEVMTVGRAMARSAPRDIEGFDVLGPAPAPLSLLRGRWRVRLLVRAPRRLNVQAVMRPWLDAVPVPGRVRLQIDVDPYHFM</sequence>
<gene>
    <name evidence="12" type="primary">priA</name>
    <name evidence="14" type="ORF">DKG74_09130</name>
</gene>
<keyword evidence="1 12" id="KW-0639">Primosome</keyword>
<comment type="catalytic activity">
    <reaction evidence="11 12">
        <text>ATP + H2O = ADP + phosphate + H(+)</text>
        <dbReference type="Rhea" id="RHEA:13065"/>
        <dbReference type="ChEBI" id="CHEBI:15377"/>
        <dbReference type="ChEBI" id="CHEBI:15378"/>
        <dbReference type="ChEBI" id="CHEBI:30616"/>
        <dbReference type="ChEBI" id="CHEBI:43474"/>
        <dbReference type="ChEBI" id="CHEBI:456216"/>
        <dbReference type="EC" id="5.6.2.4"/>
    </reaction>
</comment>
<feature type="domain" description="Helicase ATP-binding" evidence="13">
    <location>
        <begin position="202"/>
        <end position="368"/>
    </location>
</feature>
<dbReference type="InterPro" id="IPR041236">
    <property type="entry name" value="PriA_C"/>
</dbReference>
<evidence type="ECO:0000256" key="7">
    <source>
        <dbReference type="ARBA" id="ARBA00022833"/>
    </source>
</evidence>
<evidence type="ECO:0000256" key="12">
    <source>
        <dbReference type="HAMAP-Rule" id="MF_00983"/>
    </source>
</evidence>
<dbReference type="GO" id="GO:0003677">
    <property type="term" value="F:DNA binding"/>
    <property type="evidence" value="ECO:0007669"/>
    <property type="project" value="UniProtKB-UniRule"/>
</dbReference>
<dbReference type="PANTHER" id="PTHR30580:SF0">
    <property type="entry name" value="PRIMOSOMAL PROTEIN N"/>
    <property type="match status" value="1"/>
</dbReference>
<dbReference type="GO" id="GO:0006310">
    <property type="term" value="P:DNA recombination"/>
    <property type="evidence" value="ECO:0007669"/>
    <property type="project" value="InterPro"/>
</dbReference>
<dbReference type="Gene3D" id="3.40.1440.60">
    <property type="entry name" value="PriA, 3(prime) DNA-binding domain"/>
    <property type="match status" value="1"/>
</dbReference>
<dbReference type="AlphaFoldDB" id="A0A317EDR1"/>
<feature type="binding site" evidence="12">
    <location>
        <position position="469"/>
    </location>
    <ligand>
        <name>Zn(2+)</name>
        <dbReference type="ChEBI" id="CHEBI:29105"/>
        <label>1</label>
    </ligand>
</feature>
<dbReference type="FunFam" id="3.40.50.300:FF:000489">
    <property type="entry name" value="Primosome assembly protein PriA"/>
    <property type="match status" value="1"/>
</dbReference>
<comment type="caution">
    <text evidence="14">The sequence shown here is derived from an EMBL/GenBank/DDBJ whole genome shotgun (WGS) entry which is preliminary data.</text>
</comment>
<comment type="catalytic activity">
    <reaction evidence="12">
        <text>Couples ATP hydrolysis with the unwinding of duplex DNA by translocating in the 3'-5' direction.</text>
        <dbReference type="EC" id="5.6.2.4"/>
    </reaction>
</comment>
<dbReference type="InterPro" id="IPR041222">
    <property type="entry name" value="PriA_3primeBD"/>
</dbReference>
<dbReference type="GO" id="GO:0006269">
    <property type="term" value="P:DNA replication, synthesis of primer"/>
    <property type="evidence" value="ECO:0007669"/>
    <property type="project" value="UniProtKB-KW"/>
</dbReference>
<dbReference type="InterPro" id="IPR005259">
    <property type="entry name" value="PriA"/>
</dbReference>
<keyword evidence="10 12" id="KW-0413">Isomerase</keyword>
<dbReference type="InterPro" id="IPR042115">
    <property type="entry name" value="PriA_3primeBD_sf"/>
</dbReference>
<evidence type="ECO:0000256" key="1">
    <source>
        <dbReference type="ARBA" id="ARBA00022515"/>
    </source>
</evidence>
<keyword evidence="3 12" id="KW-0479">Metal-binding</keyword>
<dbReference type="InterPro" id="IPR011545">
    <property type="entry name" value="DEAD/DEAH_box_helicase_dom"/>
</dbReference>
<keyword evidence="15" id="KW-1185">Reference proteome</keyword>
<feature type="binding site" evidence="12">
    <location>
        <position position="432"/>
    </location>
    <ligand>
        <name>Zn(2+)</name>
        <dbReference type="ChEBI" id="CHEBI:29105"/>
        <label>1</label>
    </ligand>
</feature>
<evidence type="ECO:0000259" key="13">
    <source>
        <dbReference type="PROSITE" id="PS51192"/>
    </source>
</evidence>
<dbReference type="HAMAP" id="MF_00983">
    <property type="entry name" value="PriA"/>
    <property type="match status" value="1"/>
</dbReference>
<dbReference type="NCBIfam" id="TIGR00595">
    <property type="entry name" value="priA"/>
    <property type="match status" value="1"/>
</dbReference>
<dbReference type="Pfam" id="PF18074">
    <property type="entry name" value="PriA_C"/>
    <property type="match status" value="1"/>
</dbReference>
<dbReference type="Pfam" id="PF00270">
    <property type="entry name" value="DEAD"/>
    <property type="match status" value="1"/>
</dbReference>
<dbReference type="SMART" id="SM00487">
    <property type="entry name" value="DEXDc"/>
    <property type="match status" value="1"/>
</dbReference>
<evidence type="ECO:0000256" key="5">
    <source>
        <dbReference type="ARBA" id="ARBA00022801"/>
    </source>
</evidence>
<dbReference type="InterPro" id="IPR027417">
    <property type="entry name" value="P-loop_NTPase"/>
</dbReference>
<dbReference type="PANTHER" id="PTHR30580">
    <property type="entry name" value="PRIMOSOMAL PROTEIN N"/>
    <property type="match status" value="1"/>
</dbReference>
<evidence type="ECO:0000313" key="15">
    <source>
        <dbReference type="Proteomes" id="UP000245461"/>
    </source>
</evidence>
<comment type="similarity">
    <text evidence="12">Belongs to the helicase family. PriA subfamily.</text>
</comment>
<dbReference type="GO" id="GO:0008270">
    <property type="term" value="F:zinc ion binding"/>
    <property type="evidence" value="ECO:0007669"/>
    <property type="project" value="UniProtKB-UniRule"/>
</dbReference>
<comment type="function">
    <text evidence="12">Initiates the restart of stalled replication forks, which reloads the replicative helicase on sites other than the origin of replication. Recognizes and binds to abandoned replication forks and remodels them to uncover a helicase loading site. Promotes assembly of the primosome at these replication forks.</text>
</comment>
<feature type="binding site" evidence="12">
    <location>
        <position position="456"/>
    </location>
    <ligand>
        <name>Zn(2+)</name>
        <dbReference type="ChEBI" id="CHEBI:29105"/>
        <label>2</label>
    </ligand>
</feature>
<dbReference type="GO" id="GO:0005524">
    <property type="term" value="F:ATP binding"/>
    <property type="evidence" value="ECO:0007669"/>
    <property type="project" value="UniProtKB-UniRule"/>
</dbReference>
<comment type="subunit">
    <text evidence="12">Component of the replication restart primosome.</text>
</comment>